<dbReference type="InterPro" id="IPR003594">
    <property type="entry name" value="HATPase_dom"/>
</dbReference>
<keyword evidence="9" id="KW-0808">Transferase</keyword>
<dbReference type="SMART" id="SM00388">
    <property type="entry name" value="HisKA"/>
    <property type="match status" value="1"/>
</dbReference>
<dbReference type="Gene3D" id="3.30.450.20">
    <property type="entry name" value="PAS domain"/>
    <property type="match status" value="2"/>
</dbReference>
<dbReference type="Pfam" id="PF08448">
    <property type="entry name" value="PAS_4"/>
    <property type="match status" value="1"/>
</dbReference>
<dbReference type="PROSITE" id="PS50112">
    <property type="entry name" value="PAS"/>
    <property type="match status" value="1"/>
</dbReference>
<keyword evidence="3 4" id="KW-0597">Phosphoprotein</keyword>
<organism evidence="9 10">
    <name type="scientific">Leucothrix pacifica</name>
    <dbReference type="NCBI Taxonomy" id="1247513"/>
    <lineage>
        <taxon>Bacteria</taxon>
        <taxon>Pseudomonadati</taxon>
        <taxon>Pseudomonadota</taxon>
        <taxon>Gammaproteobacteria</taxon>
        <taxon>Thiotrichales</taxon>
        <taxon>Thiotrichaceae</taxon>
        <taxon>Leucothrix</taxon>
    </lineage>
</organism>
<dbReference type="PANTHER" id="PTHR43065:SF42">
    <property type="entry name" value="TWO-COMPONENT SENSOR PPRA"/>
    <property type="match status" value="1"/>
</dbReference>
<feature type="modified residue" description="4-aspartylphosphate" evidence="4">
    <location>
        <position position="623"/>
    </location>
</feature>
<dbReference type="PROSITE" id="PS50113">
    <property type="entry name" value="PAC"/>
    <property type="match status" value="1"/>
</dbReference>
<feature type="domain" description="Histidine kinase" evidence="5">
    <location>
        <begin position="330"/>
        <end position="552"/>
    </location>
</feature>
<dbReference type="Pfam" id="PF02518">
    <property type="entry name" value="HATPase_c"/>
    <property type="match status" value="1"/>
</dbReference>
<dbReference type="EMBL" id="QGKM01000010">
    <property type="protein sequence ID" value="PWQ99486.1"/>
    <property type="molecule type" value="Genomic_DNA"/>
</dbReference>
<dbReference type="InterPro" id="IPR001789">
    <property type="entry name" value="Sig_transdc_resp-reg_receiver"/>
</dbReference>
<dbReference type="Gene3D" id="3.40.50.2300">
    <property type="match status" value="1"/>
</dbReference>
<dbReference type="Pfam" id="PF00512">
    <property type="entry name" value="HisKA"/>
    <property type="match status" value="1"/>
</dbReference>
<dbReference type="PANTHER" id="PTHR43065">
    <property type="entry name" value="SENSOR HISTIDINE KINASE"/>
    <property type="match status" value="1"/>
</dbReference>
<dbReference type="Gene3D" id="3.30.565.10">
    <property type="entry name" value="Histidine kinase-like ATPase, C-terminal domain"/>
    <property type="match status" value="1"/>
</dbReference>
<evidence type="ECO:0000313" key="10">
    <source>
        <dbReference type="Proteomes" id="UP000245539"/>
    </source>
</evidence>
<evidence type="ECO:0000259" key="5">
    <source>
        <dbReference type="PROSITE" id="PS50109"/>
    </source>
</evidence>
<dbReference type="SUPFAM" id="SSF55874">
    <property type="entry name" value="ATPase domain of HSP90 chaperone/DNA topoisomerase II/histidine kinase"/>
    <property type="match status" value="1"/>
</dbReference>
<sequence>MVISEHCTIQFCKPSVKNYKYPIKTAILRIMNKTSTLEQRSAWTLDALDYLDQGISVFDQDLRLIACNKRMTELLEIPEELALINQHISEFFRFNALRGEYGEGDIDELVTERVKLAESFEPHVFDRIRPDGTIIEVRGNPMEHNGGFVTTYTDVTEVRQSEARLEKRVIKRTEAYRRESEAHRETAEALHKSESWIRQIADAVPALIAYVDKDNCYQFINNMHQEWFGLDREQLIGCSIFSLVEDRNKEQFEKDIASVASGKEVSSEYMIRRKGRKPLDVSITFIPHFDSDEKVLGYFFLGQDLSEYKQTERELIESQKMQALGRLTGGIAHDFNNLLTIILGNLNFIEDDTIDNEEMREVIHACQQAAKRGGELIQRLLTFSRRQALKPESTDINALVEDFSILLQRTLGETVQVQRRLGLGLAQTLVDKNQLETCLLNLTLNARDAMPKGGKLTIRTQTYKKPQHHDTFTDLPAGDYIMLSVRDEGDGMSAETISRAFEPFYTTKPSGVGTGLGLSMVYGFVKQSGGGIDIKSKMGEGTTIRIIFPIDKQSAVNAEEQLPKLSDEQQNARILLVEDDEGVRQFVHRTLNKMGYTVDIAENGDFALDQLSQNPEYDLVLTDIVMPGSVSGLDLYDMVPQDYPKTKVLCMTGYSEQLESSLNEDHLLRKPFQRASLADKLQSLLNDHHA</sequence>
<dbReference type="SUPFAM" id="SSF47384">
    <property type="entry name" value="Homodimeric domain of signal transducing histidine kinase"/>
    <property type="match status" value="1"/>
</dbReference>
<dbReference type="InterPro" id="IPR004358">
    <property type="entry name" value="Sig_transdc_His_kin-like_C"/>
</dbReference>
<keyword evidence="9" id="KW-0418">Kinase</keyword>
<dbReference type="InterPro" id="IPR000700">
    <property type="entry name" value="PAS-assoc_C"/>
</dbReference>
<comment type="caution">
    <text evidence="9">The sequence shown here is derived from an EMBL/GenBank/DDBJ whole genome shotgun (WGS) entry which is preliminary data.</text>
</comment>
<protein>
    <recommendedName>
        <fullName evidence="2">histidine kinase</fullName>
        <ecNumber evidence="2">2.7.13.3</ecNumber>
    </recommendedName>
</protein>
<feature type="domain" description="PAC" evidence="8">
    <location>
        <begin position="265"/>
        <end position="317"/>
    </location>
</feature>
<dbReference type="InterPro" id="IPR000014">
    <property type="entry name" value="PAS"/>
</dbReference>
<evidence type="ECO:0000259" key="8">
    <source>
        <dbReference type="PROSITE" id="PS50113"/>
    </source>
</evidence>
<dbReference type="CDD" id="cd00130">
    <property type="entry name" value="PAS"/>
    <property type="match status" value="2"/>
</dbReference>
<dbReference type="InterPro" id="IPR003661">
    <property type="entry name" value="HisK_dim/P_dom"/>
</dbReference>
<evidence type="ECO:0000256" key="1">
    <source>
        <dbReference type="ARBA" id="ARBA00000085"/>
    </source>
</evidence>
<comment type="catalytic activity">
    <reaction evidence="1">
        <text>ATP + protein L-histidine = ADP + protein N-phospho-L-histidine.</text>
        <dbReference type="EC" id="2.7.13.3"/>
    </reaction>
</comment>
<reference evidence="9 10" key="1">
    <citation type="submission" date="2018-05" db="EMBL/GenBank/DDBJ databases">
        <title>Leucothrix arctica sp. nov., isolated from Arctic seawater.</title>
        <authorList>
            <person name="Choi A."/>
            <person name="Baek K."/>
        </authorList>
    </citation>
    <scope>NUCLEOTIDE SEQUENCE [LARGE SCALE GENOMIC DNA]</scope>
    <source>
        <strain evidence="9 10">JCM 18388</strain>
    </source>
</reference>
<gene>
    <name evidence="9" type="ORF">DKW60_05595</name>
</gene>
<accession>A0A317CLT2</accession>
<dbReference type="SMART" id="SM00448">
    <property type="entry name" value="REC"/>
    <property type="match status" value="1"/>
</dbReference>
<evidence type="ECO:0000256" key="3">
    <source>
        <dbReference type="ARBA" id="ARBA00022553"/>
    </source>
</evidence>
<feature type="domain" description="Response regulatory" evidence="6">
    <location>
        <begin position="573"/>
        <end position="685"/>
    </location>
</feature>
<dbReference type="NCBIfam" id="TIGR00229">
    <property type="entry name" value="sensory_box"/>
    <property type="match status" value="1"/>
</dbReference>
<dbReference type="InterPro" id="IPR036097">
    <property type="entry name" value="HisK_dim/P_sf"/>
</dbReference>
<feature type="domain" description="PAS" evidence="7">
    <location>
        <begin position="193"/>
        <end position="263"/>
    </location>
</feature>
<dbReference type="InterPro" id="IPR036890">
    <property type="entry name" value="HATPase_C_sf"/>
</dbReference>
<dbReference type="Pfam" id="PF00072">
    <property type="entry name" value="Response_reg"/>
    <property type="match status" value="1"/>
</dbReference>
<dbReference type="AlphaFoldDB" id="A0A317CLT2"/>
<dbReference type="EC" id="2.7.13.3" evidence="2"/>
<dbReference type="PROSITE" id="PS50110">
    <property type="entry name" value="RESPONSE_REGULATORY"/>
    <property type="match status" value="1"/>
</dbReference>
<evidence type="ECO:0000256" key="2">
    <source>
        <dbReference type="ARBA" id="ARBA00012438"/>
    </source>
</evidence>
<dbReference type="SUPFAM" id="SSF52172">
    <property type="entry name" value="CheY-like"/>
    <property type="match status" value="1"/>
</dbReference>
<keyword evidence="10" id="KW-1185">Reference proteome</keyword>
<dbReference type="OrthoDB" id="9772100at2"/>
<dbReference type="SUPFAM" id="SSF55785">
    <property type="entry name" value="PYP-like sensor domain (PAS domain)"/>
    <property type="match status" value="2"/>
</dbReference>
<evidence type="ECO:0000313" key="9">
    <source>
        <dbReference type="EMBL" id="PWQ99486.1"/>
    </source>
</evidence>
<dbReference type="Pfam" id="PF12860">
    <property type="entry name" value="PAS_7"/>
    <property type="match status" value="1"/>
</dbReference>
<dbReference type="CDD" id="cd00082">
    <property type="entry name" value="HisKA"/>
    <property type="match status" value="1"/>
</dbReference>
<proteinExistence type="predicted"/>
<evidence type="ECO:0000256" key="4">
    <source>
        <dbReference type="PROSITE-ProRule" id="PRU00169"/>
    </source>
</evidence>
<dbReference type="PROSITE" id="PS50109">
    <property type="entry name" value="HIS_KIN"/>
    <property type="match status" value="1"/>
</dbReference>
<dbReference type="InterPro" id="IPR011006">
    <property type="entry name" value="CheY-like_superfamily"/>
</dbReference>
<evidence type="ECO:0000259" key="7">
    <source>
        <dbReference type="PROSITE" id="PS50112"/>
    </source>
</evidence>
<dbReference type="GO" id="GO:0000155">
    <property type="term" value="F:phosphorelay sensor kinase activity"/>
    <property type="evidence" value="ECO:0007669"/>
    <property type="project" value="InterPro"/>
</dbReference>
<dbReference type="InterPro" id="IPR013656">
    <property type="entry name" value="PAS_4"/>
</dbReference>
<evidence type="ECO:0000259" key="6">
    <source>
        <dbReference type="PROSITE" id="PS50110"/>
    </source>
</evidence>
<dbReference type="InterPro" id="IPR005467">
    <property type="entry name" value="His_kinase_dom"/>
</dbReference>
<dbReference type="PRINTS" id="PR00344">
    <property type="entry name" value="BCTRLSENSOR"/>
</dbReference>
<dbReference type="Proteomes" id="UP000245539">
    <property type="component" value="Unassembled WGS sequence"/>
</dbReference>
<dbReference type="Gene3D" id="1.10.287.130">
    <property type="match status" value="1"/>
</dbReference>
<name>A0A317CLT2_9GAMM</name>
<dbReference type="InterPro" id="IPR035965">
    <property type="entry name" value="PAS-like_dom_sf"/>
</dbReference>
<dbReference type="SMART" id="SM00387">
    <property type="entry name" value="HATPase_c"/>
    <property type="match status" value="1"/>
</dbReference>
<dbReference type="SMART" id="SM00091">
    <property type="entry name" value="PAS"/>
    <property type="match status" value="2"/>
</dbReference>